<organism evidence="2 3">
    <name type="scientific">Pseudonocardia endophytica</name>
    <dbReference type="NCBI Taxonomy" id="401976"/>
    <lineage>
        <taxon>Bacteria</taxon>
        <taxon>Bacillati</taxon>
        <taxon>Actinomycetota</taxon>
        <taxon>Actinomycetes</taxon>
        <taxon>Pseudonocardiales</taxon>
        <taxon>Pseudonocardiaceae</taxon>
        <taxon>Pseudonocardia</taxon>
    </lineage>
</organism>
<dbReference type="PROSITE" id="PS51819">
    <property type="entry name" value="VOC"/>
    <property type="match status" value="1"/>
</dbReference>
<evidence type="ECO:0000259" key="1">
    <source>
        <dbReference type="PROSITE" id="PS51819"/>
    </source>
</evidence>
<name>A0A4R1HY78_PSEEN</name>
<accession>A0A4R1HY78</accession>
<keyword evidence="3" id="KW-1185">Reference proteome</keyword>
<comment type="caution">
    <text evidence="2">The sequence shown here is derived from an EMBL/GenBank/DDBJ whole genome shotgun (WGS) entry which is preliminary data.</text>
</comment>
<sequence>MHVAINADDLEAARSFYEGVFDWRFEAWGPPGFYKVGHPGGGDPGLLVAVQGRRTFDDGTVAPAEITVAVDDVATACTAAVAGGGRVLMEATVISGVGELAFVADPSGTPVGLMRPDPAAE</sequence>
<dbReference type="Gene3D" id="3.10.180.10">
    <property type="entry name" value="2,3-Dihydroxybiphenyl 1,2-Dioxygenase, domain 1"/>
    <property type="match status" value="1"/>
</dbReference>
<evidence type="ECO:0000313" key="3">
    <source>
        <dbReference type="Proteomes" id="UP000295560"/>
    </source>
</evidence>
<dbReference type="PANTHER" id="PTHR33993">
    <property type="entry name" value="GLYOXALASE-RELATED"/>
    <property type="match status" value="1"/>
</dbReference>
<dbReference type="EMBL" id="SMFZ01000002">
    <property type="protein sequence ID" value="TCK22522.1"/>
    <property type="molecule type" value="Genomic_DNA"/>
</dbReference>
<dbReference type="InterPro" id="IPR004360">
    <property type="entry name" value="Glyas_Fos-R_dOase_dom"/>
</dbReference>
<dbReference type="SUPFAM" id="SSF54593">
    <property type="entry name" value="Glyoxalase/Bleomycin resistance protein/Dihydroxybiphenyl dioxygenase"/>
    <property type="match status" value="1"/>
</dbReference>
<dbReference type="InterPro" id="IPR052164">
    <property type="entry name" value="Anthracycline_SecMetBiosynth"/>
</dbReference>
<protein>
    <recommendedName>
        <fullName evidence="1">VOC domain-containing protein</fullName>
    </recommendedName>
</protein>
<reference evidence="2 3" key="1">
    <citation type="submission" date="2019-03" db="EMBL/GenBank/DDBJ databases">
        <title>Sequencing the genomes of 1000 actinobacteria strains.</title>
        <authorList>
            <person name="Klenk H.-P."/>
        </authorList>
    </citation>
    <scope>NUCLEOTIDE SEQUENCE [LARGE SCALE GENOMIC DNA]</scope>
    <source>
        <strain evidence="2 3">DSM 44969</strain>
    </source>
</reference>
<gene>
    <name evidence="2" type="ORF">EV378_6527</name>
</gene>
<dbReference type="InterPro" id="IPR037523">
    <property type="entry name" value="VOC_core"/>
</dbReference>
<proteinExistence type="predicted"/>
<dbReference type="InterPro" id="IPR029068">
    <property type="entry name" value="Glyas_Bleomycin-R_OHBP_Dase"/>
</dbReference>
<dbReference type="Pfam" id="PF00903">
    <property type="entry name" value="Glyoxalase"/>
    <property type="match status" value="1"/>
</dbReference>
<dbReference type="Proteomes" id="UP000295560">
    <property type="component" value="Unassembled WGS sequence"/>
</dbReference>
<feature type="domain" description="VOC" evidence="1">
    <location>
        <begin position="1"/>
        <end position="116"/>
    </location>
</feature>
<dbReference type="AlphaFoldDB" id="A0A4R1HY78"/>
<evidence type="ECO:0000313" key="2">
    <source>
        <dbReference type="EMBL" id="TCK22522.1"/>
    </source>
</evidence>